<dbReference type="Proteomes" id="UP000095767">
    <property type="component" value="Unassembled WGS sequence"/>
</dbReference>
<protein>
    <submittedName>
        <fullName evidence="2">Uncharacterized protein</fullName>
    </submittedName>
</protein>
<dbReference type="OrthoDB" id="660386at2759"/>
<sequence length="77" mass="9021">MNCHITGSLIPPHTGSMRWLSVQDAEYASEINSGRRVSRDISIKIEQHEQEHRIRKNGDSMVKSERPHKSRKRRIEE</sequence>
<accession>A0A1E5WL54</accession>
<feature type="region of interest" description="Disordered" evidence="1">
    <location>
        <begin position="47"/>
        <end position="77"/>
    </location>
</feature>
<evidence type="ECO:0000313" key="2">
    <source>
        <dbReference type="EMBL" id="OEL38064.1"/>
    </source>
</evidence>
<feature type="compositionally biased region" description="Basic residues" evidence="1">
    <location>
        <begin position="68"/>
        <end position="77"/>
    </location>
</feature>
<dbReference type="AlphaFoldDB" id="A0A1E5WL54"/>
<keyword evidence="3" id="KW-1185">Reference proteome</keyword>
<feature type="compositionally biased region" description="Basic and acidic residues" evidence="1">
    <location>
        <begin position="47"/>
        <end position="67"/>
    </location>
</feature>
<comment type="caution">
    <text evidence="2">The sequence shown here is derived from an EMBL/GenBank/DDBJ whole genome shotgun (WGS) entry which is preliminary data.</text>
</comment>
<dbReference type="STRING" id="888268.A0A1E5WL54"/>
<name>A0A1E5WL54_9POAL</name>
<dbReference type="EMBL" id="LWDX02003124">
    <property type="protein sequence ID" value="OEL38064.1"/>
    <property type="molecule type" value="Genomic_DNA"/>
</dbReference>
<organism evidence="2 3">
    <name type="scientific">Dichanthelium oligosanthes</name>
    <dbReference type="NCBI Taxonomy" id="888268"/>
    <lineage>
        <taxon>Eukaryota</taxon>
        <taxon>Viridiplantae</taxon>
        <taxon>Streptophyta</taxon>
        <taxon>Embryophyta</taxon>
        <taxon>Tracheophyta</taxon>
        <taxon>Spermatophyta</taxon>
        <taxon>Magnoliopsida</taxon>
        <taxon>Liliopsida</taxon>
        <taxon>Poales</taxon>
        <taxon>Poaceae</taxon>
        <taxon>PACMAD clade</taxon>
        <taxon>Panicoideae</taxon>
        <taxon>Panicodae</taxon>
        <taxon>Paniceae</taxon>
        <taxon>Dichantheliinae</taxon>
        <taxon>Dichanthelium</taxon>
    </lineage>
</organism>
<evidence type="ECO:0000313" key="3">
    <source>
        <dbReference type="Proteomes" id="UP000095767"/>
    </source>
</evidence>
<evidence type="ECO:0000256" key="1">
    <source>
        <dbReference type="SAM" id="MobiDB-lite"/>
    </source>
</evidence>
<reference evidence="2 3" key="1">
    <citation type="submission" date="2016-09" db="EMBL/GenBank/DDBJ databases">
        <title>The draft genome of Dichanthelium oligosanthes: A C3 panicoid grass species.</title>
        <authorList>
            <person name="Studer A.J."/>
            <person name="Schnable J.C."/>
            <person name="Brutnell T.P."/>
        </authorList>
    </citation>
    <scope>NUCLEOTIDE SEQUENCE [LARGE SCALE GENOMIC DNA]</scope>
    <source>
        <strain evidence="3">cv. Kellogg 1175</strain>
        <tissue evidence="2">Leaf</tissue>
    </source>
</reference>
<proteinExistence type="predicted"/>
<gene>
    <name evidence="2" type="ORF">BAE44_0000915</name>
</gene>